<dbReference type="Gene3D" id="3.20.20.30">
    <property type="entry name" value="Luciferase-like domain"/>
    <property type="match status" value="1"/>
</dbReference>
<gene>
    <name evidence="6" type="ORF">HF577_24920</name>
</gene>
<dbReference type="PANTHER" id="PTHR42847:SF4">
    <property type="entry name" value="ALKANESULFONATE MONOOXYGENASE-RELATED"/>
    <property type="match status" value="1"/>
</dbReference>
<keyword evidence="4" id="KW-0503">Monooxygenase</keyword>
<dbReference type="InterPro" id="IPR050172">
    <property type="entry name" value="SsuD_RutA_monooxygenase"/>
</dbReference>
<dbReference type="RefSeq" id="WP_169398373.1">
    <property type="nucleotide sequence ID" value="NZ_BAAAJH010000004.1"/>
</dbReference>
<evidence type="ECO:0000256" key="4">
    <source>
        <dbReference type="ARBA" id="ARBA00023033"/>
    </source>
</evidence>
<keyword evidence="1" id="KW-0285">Flavoprotein</keyword>
<dbReference type="CDD" id="cd01094">
    <property type="entry name" value="Alkanesulfonate_monoxygenase"/>
    <property type="match status" value="1"/>
</dbReference>
<protein>
    <submittedName>
        <fullName evidence="6">LLM class flavin-dependent oxidoreductase</fullName>
    </submittedName>
</protein>
<reference evidence="6 7" key="1">
    <citation type="submission" date="2020-04" db="EMBL/GenBank/DDBJ databases">
        <authorList>
            <person name="Klaysubun C."/>
            <person name="Duangmal K."/>
            <person name="Lipun K."/>
        </authorList>
    </citation>
    <scope>NUCLEOTIDE SEQUENCE [LARGE SCALE GENOMIC DNA]</scope>
    <source>
        <strain evidence="6 7">JCM 11839</strain>
    </source>
</reference>
<evidence type="ECO:0000313" key="6">
    <source>
        <dbReference type="EMBL" id="NMH80317.1"/>
    </source>
</evidence>
<evidence type="ECO:0000256" key="3">
    <source>
        <dbReference type="ARBA" id="ARBA00023002"/>
    </source>
</evidence>
<dbReference type="InterPro" id="IPR036661">
    <property type="entry name" value="Luciferase-like_sf"/>
</dbReference>
<dbReference type="SUPFAM" id="SSF51679">
    <property type="entry name" value="Bacterial luciferase-like"/>
    <property type="match status" value="1"/>
</dbReference>
<dbReference type="EMBL" id="JAAXKY010000097">
    <property type="protein sequence ID" value="NMH80317.1"/>
    <property type="molecule type" value="Genomic_DNA"/>
</dbReference>
<feature type="domain" description="Luciferase-like" evidence="5">
    <location>
        <begin position="19"/>
        <end position="329"/>
    </location>
</feature>
<evidence type="ECO:0000256" key="1">
    <source>
        <dbReference type="ARBA" id="ARBA00022630"/>
    </source>
</evidence>
<keyword evidence="3" id="KW-0560">Oxidoreductase</keyword>
<sequence>MPVEFLGIGATNNGSETDPRTGPAFDKEYTLALARAHEETGWDRVLTAYGSGSPDPAQAAALIATHTERLQLLLAHRPNVSYPTFAAKTVATLDQISDGRLTLHVITGGNDHEQQREGDTLPKDRRYDRTREAIQIFKKAWTSREPFDFHGEHYDFSDFVLDVEPAQKPRPRISFGGSSAAAYKVGAEEADIYALWGEPLAGTAEQIATITELARAAGRPAPTFQVAFRPILGRTEEEAWEKAYATVARIQDRTKGGTSQLTRRHKLTDPENAGSQRLLEVAAQGERFDRALWTVTAKATGGAGNSTALVGTPETVAAALLDYYDLGVRILSARGYDLLEDAKEFGREVIPLVRAEVARRDAEQARTAVPA</sequence>
<evidence type="ECO:0000313" key="7">
    <source>
        <dbReference type="Proteomes" id="UP001296706"/>
    </source>
</evidence>
<evidence type="ECO:0000256" key="2">
    <source>
        <dbReference type="ARBA" id="ARBA00022643"/>
    </source>
</evidence>
<name>A0ABX1RK04_9PSEU</name>
<keyword evidence="7" id="KW-1185">Reference proteome</keyword>
<dbReference type="InterPro" id="IPR011251">
    <property type="entry name" value="Luciferase-like_dom"/>
</dbReference>
<dbReference type="Proteomes" id="UP001296706">
    <property type="component" value="Unassembled WGS sequence"/>
</dbReference>
<comment type="caution">
    <text evidence="6">The sequence shown here is derived from an EMBL/GenBank/DDBJ whole genome shotgun (WGS) entry which is preliminary data.</text>
</comment>
<accession>A0ABX1RK04</accession>
<keyword evidence="2" id="KW-0288">FMN</keyword>
<dbReference type="PANTHER" id="PTHR42847">
    <property type="entry name" value="ALKANESULFONATE MONOOXYGENASE"/>
    <property type="match status" value="1"/>
</dbReference>
<proteinExistence type="predicted"/>
<organism evidence="6 7">
    <name type="scientific">Pseudonocardia xinjiangensis</name>
    <dbReference type="NCBI Taxonomy" id="75289"/>
    <lineage>
        <taxon>Bacteria</taxon>
        <taxon>Bacillati</taxon>
        <taxon>Actinomycetota</taxon>
        <taxon>Actinomycetes</taxon>
        <taxon>Pseudonocardiales</taxon>
        <taxon>Pseudonocardiaceae</taxon>
        <taxon>Pseudonocardia</taxon>
    </lineage>
</organism>
<dbReference type="Pfam" id="PF00296">
    <property type="entry name" value="Bac_luciferase"/>
    <property type="match status" value="1"/>
</dbReference>
<evidence type="ECO:0000259" key="5">
    <source>
        <dbReference type="Pfam" id="PF00296"/>
    </source>
</evidence>